<proteinExistence type="predicted"/>
<dbReference type="InterPro" id="IPR019109">
    <property type="entry name" value="MamF_MmsF"/>
</dbReference>
<gene>
    <name evidence="7" type="ORF">BJ978_002422</name>
</gene>
<evidence type="ECO:0000256" key="5">
    <source>
        <dbReference type="SAM" id="MobiDB-lite"/>
    </source>
</evidence>
<accession>A0A9X2H1Z7</accession>
<dbReference type="Proteomes" id="UP001139722">
    <property type="component" value="Unassembled WGS sequence"/>
</dbReference>
<sequence length="157" mass="16826">MSDPTAGPSDPNVPPTPPQQPAAGQPAAGQPAAAQPVAPAAPLSREQDVQWGSFAHLGGILGFLPSLIIWLVFKDRGQFTNTEAKEALNFQITLVFAQIALFILTTIITFVTFGLGSVLGLLSWAVWIVGVVFSIIAFLQAKDGNHYRYPFAIRLIK</sequence>
<feature type="transmembrane region" description="Helical" evidence="6">
    <location>
        <begin position="121"/>
        <end position="139"/>
    </location>
</feature>
<feature type="compositionally biased region" description="Low complexity" evidence="5">
    <location>
        <begin position="21"/>
        <end position="39"/>
    </location>
</feature>
<organism evidence="7 8">
    <name type="scientific">Agromyces terreus</name>
    <dbReference type="NCBI Taxonomy" id="424795"/>
    <lineage>
        <taxon>Bacteria</taxon>
        <taxon>Bacillati</taxon>
        <taxon>Actinomycetota</taxon>
        <taxon>Actinomycetes</taxon>
        <taxon>Micrococcales</taxon>
        <taxon>Microbacteriaceae</taxon>
        <taxon>Agromyces</taxon>
    </lineage>
</organism>
<evidence type="ECO:0000256" key="3">
    <source>
        <dbReference type="ARBA" id="ARBA00022989"/>
    </source>
</evidence>
<evidence type="ECO:0000256" key="1">
    <source>
        <dbReference type="ARBA" id="ARBA00004141"/>
    </source>
</evidence>
<comment type="subcellular location">
    <subcellularLocation>
        <location evidence="1">Membrane</location>
        <topology evidence="1">Multi-pass membrane protein</topology>
    </subcellularLocation>
</comment>
<keyword evidence="2 6" id="KW-0812">Transmembrane</keyword>
<keyword evidence="8" id="KW-1185">Reference proteome</keyword>
<evidence type="ECO:0000256" key="4">
    <source>
        <dbReference type="ARBA" id="ARBA00023136"/>
    </source>
</evidence>
<keyword evidence="3 6" id="KW-1133">Transmembrane helix</keyword>
<comment type="caution">
    <text evidence="7">The sequence shown here is derived from an EMBL/GenBank/DDBJ whole genome shotgun (WGS) entry which is preliminary data.</text>
</comment>
<reference evidence="7" key="1">
    <citation type="submission" date="2022-06" db="EMBL/GenBank/DDBJ databases">
        <title>Sequencing the genomes of 1000 actinobacteria strains.</title>
        <authorList>
            <person name="Klenk H.-P."/>
        </authorList>
    </citation>
    <scope>NUCLEOTIDE SEQUENCE</scope>
    <source>
        <strain evidence="7">DSM 22016</strain>
    </source>
</reference>
<keyword evidence="4 6" id="KW-0472">Membrane</keyword>
<name>A0A9X2H1Z7_9MICO</name>
<evidence type="ECO:0000256" key="2">
    <source>
        <dbReference type="ARBA" id="ARBA00022692"/>
    </source>
</evidence>
<dbReference type="EMBL" id="JAMZDY010000001">
    <property type="protein sequence ID" value="MCP2371746.1"/>
    <property type="molecule type" value="Genomic_DNA"/>
</dbReference>
<feature type="region of interest" description="Disordered" evidence="5">
    <location>
        <begin position="1"/>
        <end position="39"/>
    </location>
</feature>
<dbReference type="OrthoDB" id="9808930at2"/>
<evidence type="ECO:0000313" key="7">
    <source>
        <dbReference type="EMBL" id="MCP2371746.1"/>
    </source>
</evidence>
<protein>
    <recommendedName>
        <fullName evidence="9">DUF4870 domain-containing protein</fullName>
    </recommendedName>
</protein>
<feature type="compositionally biased region" description="Pro residues" evidence="5">
    <location>
        <begin position="11"/>
        <end position="20"/>
    </location>
</feature>
<feature type="transmembrane region" description="Helical" evidence="6">
    <location>
        <begin position="54"/>
        <end position="73"/>
    </location>
</feature>
<dbReference type="RefSeq" id="WP_156998075.1">
    <property type="nucleotide sequence ID" value="NZ_BAAANU010000003.1"/>
</dbReference>
<evidence type="ECO:0008006" key="9">
    <source>
        <dbReference type="Google" id="ProtNLM"/>
    </source>
</evidence>
<dbReference type="AlphaFoldDB" id="A0A9X2H1Z7"/>
<evidence type="ECO:0000256" key="6">
    <source>
        <dbReference type="SAM" id="Phobius"/>
    </source>
</evidence>
<feature type="transmembrane region" description="Helical" evidence="6">
    <location>
        <begin position="94"/>
        <end position="115"/>
    </location>
</feature>
<evidence type="ECO:0000313" key="8">
    <source>
        <dbReference type="Proteomes" id="UP001139722"/>
    </source>
</evidence>
<dbReference type="Pfam" id="PF09685">
    <property type="entry name" value="MamF_MmsF"/>
    <property type="match status" value="1"/>
</dbReference>